<dbReference type="PANTHER" id="PTHR43214">
    <property type="entry name" value="TWO-COMPONENT RESPONSE REGULATOR"/>
    <property type="match status" value="1"/>
</dbReference>
<evidence type="ECO:0000313" key="9">
    <source>
        <dbReference type="Proteomes" id="UP000653480"/>
    </source>
</evidence>
<evidence type="ECO:0000256" key="3">
    <source>
        <dbReference type="ARBA" id="ARBA00023125"/>
    </source>
</evidence>
<feature type="modified residue" description="4-aspartylphosphate" evidence="5">
    <location>
        <position position="53"/>
    </location>
</feature>
<dbReference type="CDD" id="cd06170">
    <property type="entry name" value="LuxR_C_like"/>
    <property type="match status" value="1"/>
</dbReference>
<dbReference type="InterPro" id="IPR011006">
    <property type="entry name" value="CheY-like_superfamily"/>
</dbReference>
<dbReference type="AlphaFoldDB" id="A0A8H9LF41"/>
<dbReference type="PROSITE" id="PS00622">
    <property type="entry name" value="HTH_LUXR_1"/>
    <property type="match status" value="1"/>
</dbReference>
<dbReference type="PROSITE" id="PS50110">
    <property type="entry name" value="RESPONSE_REGULATORY"/>
    <property type="match status" value="1"/>
</dbReference>
<dbReference type="CDD" id="cd17535">
    <property type="entry name" value="REC_NarL-like"/>
    <property type="match status" value="1"/>
</dbReference>
<dbReference type="InterPro" id="IPR001789">
    <property type="entry name" value="Sig_transdc_resp-reg_receiver"/>
</dbReference>
<keyword evidence="9" id="KW-1185">Reference proteome</keyword>
<dbReference type="OrthoDB" id="9808843at2"/>
<keyword evidence="3 8" id="KW-0238">DNA-binding</keyword>
<dbReference type="SUPFAM" id="SSF52172">
    <property type="entry name" value="CheY-like"/>
    <property type="match status" value="1"/>
</dbReference>
<dbReference type="RefSeq" id="WP_142569420.1">
    <property type="nucleotide sequence ID" value="NZ_BMMN01000002.1"/>
</dbReference>
<sequence length="204" mass="21630">MIRMIIADSHPIFREGLRAVLADSHIAITGEASSGDEAVVRARELRPDVVLMDLRMSSGDGADTVARILDDRPETRVVVLTGSADDRDILGAISAGVAGYLLKETSVLELLSAISTVVEGGTVLAPPVATKLVSRMSVPETQPLTPREAEVLSLVAKGRSNAEIARSLIIGESTVKTHLNRIFGKLDVSDRTAAVTAALRWGLI</sequence>
<proteinExistence type="predicted"/>
<dbReference type="InterPro" id="IPR058245">
    <property type="entry name" value="NreC/VraR/RcsB-like_REC"/>
</dbReference>
<evidence type="ECO:0000256" key="4">
    <source>
        <dbReference type="ARBA" id="ARBA00023163"/>
    </source>
</evidence>
<evidence type="ECO:0000259" key="6">
    <source>
        <dbReference type="PROSITE" id="PS50043"/>
    </source>
</evidence>
<organism evidence="8 9">
    <name type="scientific">Microbispora bryophytorum</name>
    <dbReference type="NCBI Taxonomy" id="1460882"/>
    <lineage>
        <taxon>Bacteria</taxon>
        <taxon>Bacillati</taxon>
        <taxon>Actinomycetota</taxon>
        <taxon>Actinomycetes</taxon>
        <taxon>Streptosporangiales</taxon>
        <taxon>Streptosporangiaceae</taxon>
        <taxon>Microbispora</taxon>
    </lineage>
</organism>
<dbReference type="EMBL" id="BMMN01000002">
    <property type="protein sequence ID" value="GGO04870.1"/>
    <property type="molecule type" value="Genomic_DNA"/>
</dbReference>
<dbReference type="Proteomes" id="UP000653480">
    <property type="component" value="Unassembled WGS sequence"/>
</dbReference>
<reference evidence="8" key="2">
    <citation type="submission" date="2020-09" db="EMBL/GenBank/DDBJ databases">
        <authorList>
            <person name="Sun Q."/>
            <person name="Zhou Y."/>
        </authorList>
    </citation>
    <scope>NUCLEOTIDE SEQUENCE</scope>
    <source>
        <strain evidence="8">CGMCC 4.7138</strain>
    </source>
</reference>
<keyword evidence="4" id="KW-0804">Transcription</keyword>
<evidence type="ECO:0000256" key="1">
    <source>
        <dbReference type="ARBA" id="ARBA00022553"/>
    </source>
</evidence>
<evidence type="ECO:0000256" key="5">
    <source>
        <dbReference type="PROSITE-ProRule" id="PRU00169"/>
    </source>
</evidence>
<dbReference type="InterPro" id="IPR016032">
    <property type="entry name" value="Sig_transdc_resp-reg_C-effctor"/>
</dbReference>
<accession>A0A8H9LF41</accession>
<name>A0A8H9LF41_9ACTN</name>
<dbReference type="Pfam" id="PF00196">
    <property type="entry name" value="GerE"/>
    <property type="match status" value="1"/>
</dbReference>
<protein>
    <submittedName>
        <fullName evidence="8">DNA-binding response regulator</fullName>
    </submittedName>
</protein>
<feature type="domain" description="HTH luxR-type" evidence="6">
    <location>
        <begin position="137"/>
        <end position="202"/>
    </location>
</feature>
<dbReference type="PROSITE" id="PS50043">
    <property type="entry name" value="HTH_LUXR_2"/>
    <property type="match status" value="1"/>
</dbReference>
<reference evidence="8" key="1">
    <citation type="journal article" date="2014" name="Int. J. Syst. Evol. Microbiol.">
        <title>Complete genome sequence of Corynebacterium casei LMG S-19264T (=DSM 44701T), isolated from a smear-ripened cheese.</title>
        <authorList>
            <consortium name="US DOE Joint Genome Institute (JGI-PGF)"/>
            <person name="Walter F."/>
            <person name="Albersmeier A."/>
            <person name="Kalinowski J."/>
            <person name="Ruckert C."/>
        </authorList>
    </citation>
    <scope>NUCLEOTIDE SEQUENCE</scope>
    <source>
        <strain evidence="8">CGMCC 4.7138</strain>
    </source>
</reference>
<evidence type="ECO:0000313" key="8">
    <source>
        <dbReference type="EMBL" id="GGO04870.1"/>
    </source>
</evidence>
<comment type="caution">
    <text evidence="8">The sequence shown here is derived from an EMBL/GenBank/DDBJ whole genome shotgun (WGS) entry which is preliminary data.</text>
</comment>
<dbReference type="InterPro" id="IPR000792">
    <property type="entry name" value="Tscrpt_reg_LuxR_C"/>
</dbReference>
<dbReference type="GO" id="GO:0000160">
    <property type="term" value="P:phosphorelay signal transduction system"/>
    <property type="evidence" value="ECO:0007669"/>
    <property type="project" value="InterPro"/>
</dbReference>
<keyword evidence="1 5" id="KW-0597">Phosphoprotein</keyword>
<evidence type="ECO:0000259" key="7">
    <source>
        <dbReference type="PROSITE" id="PS50110"/>
    </source>
</evidence>
<dbReference type="SUPFAM" id="SSF46894">
    <property type="entry name" value="C-terminal effector domain of the bipartite response regulators"/>
    <property type="match status" value="1"/>
</dbReference>
<feature type="domain" description="Response regulatory" evidence="7">
    <location>
        <begin position="3"/>
        <end position="118"/>
    </location>
</feature>
<gene>
    <name evidence="8" type="ORF">GCM10011574_16040</name>
</gene>
<dbReference type="SMART" id="SM00421">
    <property type="entry name" value="HTH_LUXR"/>
    <property type="match status" value="1"/>
</dbReference>
<dbReference type="Pfam" id="PF00072">
    <property type="entry name" value="Response_reg"/>
    <property type="match status" value="1"/>
</dbReference>
<keyword evidence="2" id="KW-0805">Transcription regulation</keyword>
<dbReference type="InterPro" id="IPR039420">
    <property type="entry name" value="WalR-like"/>
</dbReference>
<dbReference type="GO" id="GO:0003677">
    <property type="term" value="F:DNA binding"/>
    <property type="evidence" value="ECO:0007669"/>
    <property type="project" value="UniProtKB-KW"/>
</dbReference>
<evidence type="ECO:0000256" key="2">
    <source>
        <dbReference type="ARBA" id="ARBA00023015"/>
    </source>
</evidence>
<dbReference type="PANTHER" id="PTHR43214:SF24">
    <property type="entry name" value="TRANSCRIPTIONAL REGULATORY PROTEIN NARL-RELATED"/>
    <property type="match status" value="1"/>
</dbReference>
<dbReference type="GO" id="GO:0006355">
    <property type="term" value="P:regulation of DNA-templated transcription"/>
    <property type="evidence" value="ECO:0007669"/>
    <property type="project" value="InterPro"/>
</dbReference>
<dbReference type="SMART" id="SM00448">
    <property type="entry name" value="REC"/>
    <property type="match status" value="1"/>
</dbReference>
<dbReference type="PRINTS" id="PR00038">
    <property type="entry name" value="HTHLUXR"/>
</dbReference>
<dbReference type="Gene3D" id="3.40.50.2300">
    <property type="match status" value="1"/>
</dbReference>